<proteinExistence type="predicted"/>
<evidence type="ECO:0000313" key="4">
    <source>
        <dbReference type="Proteomes" id="UP000683246"/>
    </source>
</evidence>
<evidence type="ECO:0000259" key="2">
    <source>
        <dbReference type="Pfam" id="PF05707"/>
    </source>
</evidence>
<name>A0A8J8SIW1_9FIRM</name>
<dbReference type="InterPro" id="IPR008900">
    <property type="entry name" value="Zot_N"/>
</dbReference>
<dbReference type="Pfam" id="PF05707">
    <property type="entry name" value="Zot"/>
    <property type="match status" value="1"/>
</dbReference>
<keyword evidence="1" id="KW-0812">Transmembrane</keyword>
<dbReference type="RefSeq" id="WP_212695553.1">
    <property type="nucleotide sequence ID" value="NZ_CP058649.1"/>
</dbReference>
<protein>
    <recommendedName>
        <fullName evidence="2">Zona occludens toxin N-terminal domain-containing protein</fullName>
    </recommendedName>
</protein>
<evidence type="ECO:0000313" key="3">
    <source>
        <dbReference type="EMBL" id="QUI24854.1"/>
    </source>
</evidence>
<dbReference type="SUPFAM" id="SSF52540">
    <property type="entry name" value="P-loop containing nucleoside triphosphate hydrolases"/>
    <property type="match status" value="1"/>
</dbReference>
<dbReference type="Proteomes" id="UP000683246">
    <property type="component" value="Chromosome"/>
</dbReference>
<gene>
    <name evidence="3" type="ORF">HZI73_22250</name>
</gene>
<organism evidence="3 4">
    <name type="scientific">Vallitalea pronyensis</name>
    <dbReference type="NCBI Taxonomy" id="1348613"/>
    <lineage>
        <taxon>Bacteria</taxon>
        <taxon>Bacillati</taxon>
        <taxon>Bacillota</taxon>
        <taxon>Clostridia</taxon>
        <taxon>Lachnospirales</taxon>
        <taxon>Vallitaleaceae</taxon>
        <taxon>Vallitalea</taxon>
    </lineage>
</organism>
<dbReference type="KEGG" id="vpy:HZI73_22250"/>
<reference evidence="3" key="1">
    <citation type="submission" date="2020-07" db="EMBL/GenBank/DDBJ databases">
        <title>Vallitalea pronyensis genome.</title>
        <authorList>
            <person name="Postec A."/>
        </authorList>
    </citation>
    <scope>NUCLEOTIDE SEQUENCE</scope>
    <source>
        <strain evidence="3">FatNI3</strain>
    </source>
</reference>
<keyword evidence="4" id="KW-1185">Reference proteome</keyword>
<dbReference type="EMBL" id="CP058649">
    <property type="protein sequence ID" value="QUI24854.1"/>
    <property type="molecule type" value="Genomic_DNA"/>
</dbReference>
<accession>A0A8J8SIW1</accession>
<sequence>MDGILSNLLKFLLLLLILFLLGVVVYLQIKTIKMLFRLRRYKKFRHIKGIKRSIKIFGWIVLKTRFWKPIDFIKWIVYDILHGKDYLRMFGIWAFTGYYGEGKTLGAVTFAKNIQKKYPHHHFKIASNTDVNGQIKKITKWEQILDLPRNTIVIFDESQNDFSSNMRDFPEDLLRRITQCRKRRLTLFMTSPKYTRMNINLRESVNFIAECKNIMGMDRWFTYKFYRTDDYEMYYENKRKLRRNIHLKFSFIATNDNYRVYNTKKEVESVKTPKEETKVKVSDRSMKKMRNEYMKLYEGIVRRLEKVES</sequence>
<dbReference type="AlphaFoldDB" id="A0A8J8SIW1"/>
<keyword evidence="1" id="KW-1133">Transmembrane helix</keyword>
<evidence type="ECO:0000256" key="1">
    <source>
        <dbReference type="SAM" id="Phobius"/>
    </source>
</evidence>
<dbReference type="Gene3D" id="3.40.50.300">
    <property type="entry name" value="P-loop containing nucleotide triphosphate hydrolases"/>
    <property type="match status" value="1"/>
</dbReference>
<feature type="domain" description="Zona occludens toxin N-terminal" evidence="2">
    <location>
        <begin position="124"/>
        <end position="230"/>
    </location>
</feature>
<feature type="transmembrane region" description="Helical" evidence="1">
    <location>
        <begin position="12"/>
        <end position="36"/>
    </location>
</feature>
<dbReference type="InterPro" id="IPR027417">
    <property type="entry name" value="P-loop_NTPase"/>
</dbReference>
<keyword evidence="1" id="KW-0472">Membrane</keyword>